<dbReference type="CDD" id="cd13844">
    <property type="entry name" value="CuRO_1_BOD_CotA_like"/>
    <property type="match status" value="1"/>
</dbReference>
<evidence type="ECO:0000256" key="3">
    <source>
        <dbReference type="ARBA" id="ARBA00023014"/>
    </source>
</evidence>
<comment type="subunit">
    <text evidence="2">Heterodimer of a large and a small subunit.</text>
</comment>
<evidence type="ECO:0000259" key="4">
    <source>
        <dbReference type="Pfam" id="PF07731"/>
    </source>
</evidence>
<dbReference type="GO" id="GO:0030313">
    <property type="term" value="C:cell envelope"/>
    <property type="evidence" value="ECO:0007669"/>
    <property type="project" value="UniProtKB-SubCell"/>
</dbReference>
<proteinExistence type="predicted"/>
<evidence type="ECO:0000313" key="6">
    <source>
        <dbReference type="Proteomes" id="UP000057609"/>
    </source>
</evidence>
<keyword evidence="3" id="KW-0408">Iron</keyword>
<gene>
    <name evidence="5" type="ORF">GPICK_04060</name>
</gene>
<accession>A0A0B5B7W1</accession>
<evidence type="ECO:0000256" key="2">
    <source>
        <dbReference type="ARBA" id="ARBA00011771"/>
    </source>
</evidence>
<dbReference type="Proteomes" id="UP000057609">
    <property type="component" value="Chromosome"/>
</dbReference>
<dbReference type="KEGG" id="gpi:GPICK_04060"/>
<dbReference type="InterPro" id="IPR006311">
    <property type="entry name" value="TAT_signal"/>
</dbReference>
<dbReference type="GO" id="GO:0016491">
    <property type="term" value="F:oxidoreductase activity"/>
    <property type="evidence" value="ECO:0007669"/>
    <property type="project" value="InterPro"/>
</dbReference>
<dbReference type="HOGENOM" id="CLU_009100_2_2_7"/>
<dbReference type="InterPro" id="IPR045087">
    <property type="entry name" value="Cu-oxidase_fam"/>
</dbReference>
<dbReference type="GO" id="GO:0005507">
    <property type="term" value="F:copper ion binding"/>
    <property type="evidence" value="ECO:0007669"/>
    <property type="project" value="InterPro"/>
</dbReference>
<dbReference type="PANTHER" id="PTHR48267:SF1">
    <property type="entry name" value="BILIRUBIN OXIDASE"/>
    <property type="match status" value="1"/>
</dbReference>
<dbReference type="Gene3D" id="2.60.40.420">
    <property type="entry name" value="Cupredoxins - blue copper proteins"/>
    <property type="match status" value="3"/>
</dbReference>
<keyword evidence="3" id="KW-0479">Metal-binding</keyword>
<dbReference type="SUPFAM" id="SSF49503">
    <property type="entry name" value="Cupredoxins"/>
    <property type="match status" value="3"/>
</dbReference>
<keyword evidence="6" id="KW-1185">Reference proteome</keyword>
<keyword evidence="3" id="KW-0411">Iron-sulfur</keyword>
<dbReference type="PROSITE" id="PS51318">
    <property type="entry name" value="TAT"/>
    <property type="match status" value="1"/>
</dbReference>
<dbReference type="InterPro" id="IPR011706">
    <property type="entry name" value="Cu-oxidase_C"/>
</dbReference>
<organism evidence="5 6">
    <name type="scientific">Geobacter pickeringii</name>
    <dbReference type="NCBI Taxonomy" id="345632"/>
    <lineage>
        <taxon>Bacteria</taxon>
        <taxon>Pseudomonadati</taxon>
        <taxon>Thermodesulfobacteriota</taxon>
        <taxon>Desulfuromonadia</taxon>
        <taxon>Geobacterales</taxon>
        <taxon>Geobacteraceae</taxon>
        <taxon>Geobacter</taxon>
    </lineage>
</organism>
<evidence type="ECO:0000256" key="1">
    <source>
        <dbReference type="ARBA" id="ARBA00004196"/>
    </source>
</evidence>
<dbReference type="InterPro" id="IPR019546">
    <property type="entry name" value="TAT_signal_bac_arc"/>
</dbReference>
<dbReference type="CDD" id="cd13891">
    <property type="entry name" value="CuRO_3_CotA_like"/>
    <property type="match status" value="1"/>
</dbReference>
<dbReference type="AlphaFoldDB" id="A0A0B5B7W1"/>
<evidence type="ECO:0000313" key="5">
    <source>
        <dbReference type="EMBL" id="AJE02653.1"/>
    </source>
</evidence>
<protein>
    <submittedName>
        <fullName evidence="5">Multicopper oxidase</fullName>
    </submittedName>
</protein>
<dbReference type="PANTHER" id="PTHR48267">
    <property type="entry name" value="CUPREDOXIN SUPERFAMILY PROTEIN"/>
    <property type="match status" value="1"/>
</dbReference>
<dbReference type="NCBIfam" id="TIGR01409">
    <property type="entry name" value="TAT_signal_seq"/>
    <property type="match status" value="1"/>
</dbReference>
<dbReference type="EMBL" id="CP009788">
    <property type="protein sequence ID" value="AJE02653.1"/>
    <property type="molecule type" value="Genomic_DNA"/>
</dbReference>
<dbReference type="GO" id="GO:0051536">
    <property type="term" value="F:iron-sulfur cluster binding"/>
    <property type="evidence" value="ECO:0007669"/>
    <property type="project" value="UniProtKB-KW"/>
</dbReference>
<sequence length="696" mass="75656">MISRRKFLQLSALAGGATLLPLPVRWLGPRNAHAFYQSVALKKFVQPLRGVGPGGIPVAAPDLFSAPVTGALHYTIDIGQFTDQLHPALAPTTLWGYNPARGLGGNVTPTHLGGIIVAQKGQPLQITFRNNLPNRHIIPLDSSIMGADPARQNRTTVHLHGGLVPWISDGGPFTWWDPSGNRGLSFLNNQVLNPSAALNEAEYYYPNNQSARMLWYHDHAFGITRINAYAGIASAYLIRDDFEGSLRNRGLPDFIENGGREIPIVIQDKIFVDGATIGAMDPTWPGLRTTGTLWYPHVYERNRWKLQGNAKGGNLIPPDPSVIPEMFGDTMLANGTVYPEAPVEPRRYRLRILNACNARFLNLQLYVDDGSLDGITLNAAGTPANAKGPDFLVIGTEGGFLPKPVLVPSNVPFNPATLGGSLVTAPAERFDIIVDFTGFEGKKMILYNDAPAPFPMGDPRNDYFPGAPKNPTITNPGFGPNTRQIMRFAVATTATVPADPPLAITVATDLTPGIDPFLVPQVPGLPLPPPPGVTVRQLTLNETFDASGRLIQMLGTNVPLVKGTFGRGYMDPATESPRAGTVEVWQIANLTGDTHPIHFHLVNVQILSRQPFQVPSYNGTPSYTAPPRGPDATEVGWKDTVRMNPGEVTTVIMKFDLPAVPFTVPASPRTGGHEYVWHCHILEHEEHDMMRPLIVT</sequence>
<dbReference type="OrthoDB" id="9757546at2"/>
<feature type="domain" description="Plastocyanin-like" evidence="4">
    <location>
        <begin position="576"/>
        <end position="695"/>
    </location>
</feature>
<dbReference type="Pfam" id="PF07731">
    <property type="entry name" value="Cu-oxidase_2"/>
    <property type="match status" value="1"/>
</dbReference>
<dbReference type="InterPro" id="IPR008972">
    <property type="entry name" value="Cupredoxin"/>
</dbReference>
<comment type="subcellular location">
    <subcellularLocation>
        <location evidence="1">Cell envelope</location>
    </subcellularLocation>
</comment>
<dbReference type="RefSeq" id="WP_039740726.1">
    <property type="nucleotide sequence ID" value="NZ_CP009788.1"/>
</dbReference>
<reference evidence="5 6" key="1">
    <citation type="journal article" date="2015" name="Genome Announc.">
        <title>Complete Genome of Geobacter pickeringii G13T, a Metal-Reducing Isolate from Sedimentary Kaolin Deposits.</title>
        <authorList>
            <person name="Badalamenti J.P."/>
            <person name="Bond D.R."/>
        </authorList>
    </citation>
    <scope>NUCLEOTIDE SEQUENCE [LARGE SCALE GENOMIC DNA]</scope>
    <source>
        <strain evidence="5 6">G13</strain>
    </source>
</reference>
<name>A0A0B5B7W1_9BACT</name>
<dbReference type="CDD" id="cd13868">
    <property type="entry name" value="CuRO_2_CotA_like"/>
    <property type="match status" value="1"/>
</dbReference>